<reference evidence="8 9" key="1">
    <citation type="journal article" date="2018" name="Mol. Plant">
        <title>The genome of Artemisia annua provides insight into the evolution of Asteraceae family and artemisinin biosynthesis.</title>
        <authorList>
            <person name="Shen Q."/>
            <person name="Zhang L."/>
            <person name="Liao Z."/>
            <person name="Wang S."/>
            <person name="Yan T."/>
            <person name="Shi P."/>
            <person name="Liu M."/>
            <person name="Fu X."/>
            <person name="Pan Q."/>
            <person name="Wang Y."/>
            <person name="Lv Z."/>
            <person name="Lu X."/>
            <person name="Zhang F."/>
            <person name="Jiang W."/>
            <person name="Ma Y."/>
            <person name="Chen M."/>
            <person name="Hao X."/>
            <person name="Li L."/>
            <person name="Tang Y."/>
            <person name="Lv G."/>
            <person name="Zhou Y."/>
            <person name="Sun X."/>
            <person name="Brodelius P.E."/>
            <person name="Rose J.K.C."/>
            <person name="Tang K."/>
        </authorList>
    </citation>
    <scope>NUCLEOTIDE SEQUENCE [LARGE SCALE GENOMIC DNA]</scope>
    <source>
        <strain evidence="9">cv. Huhao1</strain>
        <tissue evidence="8">Leaf</tissue>
    </source>
</reference>
<protein>
    <submittedName>
        <fullName evidence="8">Late embryogenesis abundant protein, LEA-14</fullName>
    </submittedName>
</protein>
<evidence type="ECO:0000256" key="5">
    <source>
        <dbReference type="SAM" id="MobiDB-lite"/>
    </source>
</evidence>
<organism evidence="8 9">
    <name type="scientific">Artemisia annua</name>
    <name type="common">Sweet wormwood</name>
    <dbReference type="NCBI Taxonomy" id="35608"/>
    <lineage>
        <taxon>Eukaryota</taxon>
        <taxon>Viridiplantae</taxon>
        <taxon>Streptophyta</taxon>
        <taxon>Embryophyta</taxon>
        <taxon>Tracheophyta</taxon>
        <taxon>Spermatophyta</taxon>
        <taxon>Magnoliopsida</taxon>
        <taxon>eudicotyledons</taxon>
        <taxon>Gunneridae</taxon>
        <taxon>Pentapetalae</taxon>
        <taxon>asterids</taxon>
        <taxon>campanulids</taxon>
        <taxon>Asterales</taxon>
        <taxon>Asteraceae</taxon>
        <taxon>Asteroideae</taxon>
        <taxon>Anthemideae</taxon>
        <taxon>Artemisiinae</taxon>
        <taxon>Artemisia</taxon>
    </lineage>
</organism>
<evidence type="ECO:0000313" key="9">
    <source>
        <dbReference type="Proteomes" id="UP000245207"/>
    </source>
</evidence>
<keyword evidence="3 6" id="KW-1133">Transmembrane helix</keyword>
<keyword evidence="2 6" id="KW-0812">Transmembrane</keyword>
<gene>
    <name evidence="8" type="ORF">CTI12_AA130820</name>
</gene>
<dbReference type="InterPro" id="IPR044839">
    <property type="entry name" value="NDR1-like"/>
</dbReference>
<dbReference type="EMBL" id="PKPP01001222">
    <property type="protein sequence ID" value="PWA84487.1"/>
    <property type="molecule type" value="Genomic_DNA"/>
</dbReference>
<comment type="caution">
    <text evidence="8">The sequence shown here is derived from an EMBL/GenBank/DDBJ whole genome shotgun (WGS) entry which is preliminary data.</text>
</comment>
<feature type="transmembrane region" description="Helical" evidence="6">
    <location>
        <begin position="50"/>
        <end position="74"/>
    </location>
</feature>
<dbReference type="Proteomes" id="UP000245207">
    <property type="component" value="Unassembled WGS sequence"/>
</dbReference>
<dbReference type="InterPro" id="IPR004864">
    <property type="entry name" value="LEA_2"/>
</dbReference>
<keyword evidence="4 6" id="KW-0472">Membrane</keyword>
<dbReference type="GO" id="GO:0098542">
    <property type="term" value="P:defense response to other organism"/>
    <property type="evidence" value="ECO:0007669"/>
    <property type="project" value="InterPro"/>
</dbReference>
<dbReference type="PANTHER" id="PTHR31234:SF65">
    <property type="entry name" value="LATE EMBRYOGENESIS ABUNDANT PROTEIN, LEA_2 SUBGROUP"/>
    <property type="match status" value="1"/>
</dbReference>
<dbReference type="PANTHER" id="PTHR31234">
    <property type="entry name" value="LATE EMBRYOGENESIS ABUNDANT (LEA) HYDROXYPROLINE-RICH GLYCOPROTEIN FAMILY"/>
    <property type="match status" value="1"/>
</dbReference>
<name>A0A2U1PFQ6_ARTAN</name>
<evidence type="ECO:0000256" key="3">
    <source>
        <dbReference type="ARBA" id="ARBA00022989"/>
    </source>
</evidence>
<evidence type="ECO:0000256" key="1">
    <source>
        <dbReference type="ARBA" id="ARBA00004167"/>
    </source>
</evidence>
<proteinExistence type="predicted"/>
<evidence type="ECO:0000259" key="7">
    <source>
        <dbReference type="Pfam" id="PF03168"/>
    </source>
</evidence>
<keyword evidence="9" id="KW-1185">Reference proteome</keyword>
<feature type="domain" description="Late embryogenesis abundant protein LEA-2 subgroup" evidence="7">
    <location>
        <begin position="111"/>
        <end position="200"/>
    </location>
</feature>
<dbReference type="Gene3D" id="2.60.40.1820">
    <property type="match status" value="1"/>
</dbReference>
<accession>A0A2U1PFQ6</accession>
<dbReference type="OrthoDB" id="1929523at2759"/>
<evidence type="ECO:0000256" key="4">
    <source>
        <dbReference type="ARBA" id="ARBA00023136"/>
    </source>
</evidence>
<evidence type="ECO:0000313" key="8">
    <source>
        <dbReference type="EMBL" id="PWA84487.1"/>
    </source>
</evidence>
<evidence type="ECO:0000256" key="6">
    <source>
        <dbReference type="SAM" id="Phobius"/>
    </source>
</evidence>
<dbReference type="GO" id="GO:0016020">
    <property type="term" value="C:membrane"/>
    <property type="evidence" value="ECO:0007669"/>
    <property type="project" value="UniProtKB-SubCell"/>
</dbReference>
<dbReference type="SUPFAM" id="SSF117070">
    <property type="entry name" value="LEA14-like"/>
    <property type="match status" value="1"/>
</dbReference>
<sequence length="232" mass="25643">MLHCYSKVSTNSLNKMQLKRKHDVAPDHEETINAVPTSDHSHRRPKRGRCICLSLTLAIFAIGLIILILALTVFKFKKPVTTVNSVVLNDVNATVNLIPLRVSLNVSLDITITVRNPNKVGITYKNSSASLRYKGRDIGNVPIPAGKIGSDDSKKMNLTLTIFADRLLTDIDVYGDVISGNFPVSTHTKVTGKVRILNLFNIHVVSTSTCDLEIDVLNQKIAKQNCHYKNKA</sequence>
<dbReference type="STRING" id="35608.A0A2U1PFQ6"/>
<dbReference type="AlphaFoldDB" id="A0A2U1PFQ6"/>
<comment type="subcellular location">
    <subcellularLocation>
        <location evidence="1">Membrane</location>
        <topology evidence="1">Single-pass membrane protein</topology>
    </subcellularLocation>
</comment>
<evidence type="ECO:0000256" key="2">
    <source>
        <dbReference type="ARBA" id="ARBA00022692"/>
    </source>
</evidence>
<feature type="region of interest" description="Disordered" evidence="5">
    <location>
        <begin position="25"/>
        <end position="44"/>
    </location>
</feature>
<dbReference type="Pfam" id="PF03168">
    <property type="entry name" value="LEA_2"/>
    <property type="match status" value="1"/>
</dbReference>